<dbReference type="AlphaFoldDB" id="A0A4S4M4V3"/>
<reference evidence="2 3" key="1">
    <citation type="submission" date="2019-02" db="EMBL/GenBank/DDBJ databases">
        <title>Genome sequencing of the rare red list fungi Bondarzewia mesenterica.</title>
        <authorList>
            <person name="Buettner E."/>
            <person name="Kellner H."/>
        </authorList>
    </citation>
    <scope>NUCLEOTIDE SEQUENCE [LARGE SCALE GENOMIC DNA]</scope>
    <source>
        <strain evidence="2 3">DSM 108281</strain>
    </source>
</reference>
<dbReference type="EMBL" id="SGPL01000026">
    <property type="protein sequence ID" value="THH20236.1"/>
    <property type="molecule type" value="Genomic_DNA"/>
</dbReference>
<sequence length="130" mass="14788">MGHSSQVVVRSSSTNKIMTLFSETSDLQAEKRGNFVVVGCVEGSKVVSWSLNALNNAETLRLLASIELACYKCKQAIGDPRTHYKSRRKIDRAIKDDRRKRHRRRKDQDAMVEAFSRQALNEPMEPVPIQ</sequence>
<proteinExistence type="predicted"/>
<name>A0A4S4M4V3_9AGAM</name>
<evidence type="ECO:0000256" key="1">
    <source>
        <dbReference type="SAM" id="MobiDB-lite"/>
    </source>
</evidence>
<dbReference type="OrthoDB" id="3227562at2759"/>
<gene>
    <name evidence="2" type="ORF">EW146_g1074</name>
</gene>
<accession>A0A4S4M4V3</accession>
<keyword evidence="3" id="KW-1185">Reference proteome</keyword>
<dbReference type="Proteomes" id="UP000310158">
    <property type="component" value="Unassembled WGS sequence"/>
</dbReference>
<organism evidence="2 3">
    <name type="scientific">Bondarzewia mesenterica</name>
    <dbReference type="NCBI Taxonomy" id="1095465"/>
    <lineage>
        <taxon>Eukaryota</taxon>
        <taxon>Fungi</taxon>
        <taxon>Dikarya</taxon>
        <taxon>Basidiomycota</taxon>
        <taxon>Agaricomycotina</taxon>
        <taxon>Agaricomycetes</taxon>
        <taxon>Russulales</taxon>
        <taxon>Bondarzewiaceae</taxon>
        <taxon>Bondarzewia</taxon>
    </lineage>
</organism>
<comment type="caution">
    <text evidence="2">The sequence shown here is derived from an EMBL/GenBank/DDBJ whole genome shotgun (WGS) entry which is preliminary data.</text>
</comment>
<evidence type="ECO:0000313" key="2">
    <source>
        <dbReference type="EMBL" id="THH20236.1"/>
    </source>
</evidence>
<protein>
    <submittedName>
        <fullName evidence="2">Uncharacterized protein</fullName>
    </submittedName>
</protein>
<evidence type="ECO:0000313" key="3">
    <source>
        <dbReference type="Proteomes" id="UP000310158"/>
    </source>
</evidence>
<feature type="region of interest" description="Disordered" evidence="1">
    <location>
        <begin position="82"/>
        <end position="117"/>
    </location>
</feature>